<evidence type="ECO:0000313" key="2">
    <source>
        <dbReference type="Proteomes" id="UP001595711"/>
    </source>
</evidence>
<dbReference type="EMBL" id="JBHRYJ010000001">
    <property type="protein sequence ID" value="MFC3674262.1"/>
    <property type="molecule type" value="Genomic_DNA"/>
</dbReference>
<dbReference type="RefSeq" id="WP_379720904.1">
    <property type="nucleotide sequence ID" value="NZ_JBHRYJ010000001.1"/>
</dbReference>
<protein>
    <submittedName>
        <fullName evidence="1">Iron-sulfur cluster assembly scaffold protein</fullName>
    </submittedName>
</protein>
<organism evidence="1 2">
    <name type="scientific">Ferrovibrio xuzhouensis</name>
    <dbReference type="NCBI Taxonomy" id="1576914"/>
    <lineage>
        <taxon>Bacteria</taxon>
        <taxon>Pseudomonadati</taxon>
        <taxon>Pseudomonadota</taxon>
        <taxon>Alphaproteobacteria</taxon>
        <taxon>Rhodospirillales</taxon>
        <taxon>Rhodospirillaceae</taxon>
        <taxon>Ferrovibrio</taxon>
    </lineage>
</organism>
<name>A0ABV7VBP5_9PROT</name>
<dbReference type="Gene3D" id="3.90.1010.10">
    <property type="match status" value="1"/>
</dbReference>
<dbReference type="SUPFAM" id="SSF82649">
    <property type="entry name" value="SufE/NifU"/>
    <property type="match status" value="1"/>
</dbReference>
<comment type="caution">
    <text evidence="1">The sequence shown here is derived from an EMBL/GenBank/DDBJ whole genome shotgun (WGS) entry which is preliminary data.</text>
</comment>
<evidence type="ECO:0000313" key="1">
    <source>
        <dbReference type="EMBL" id="MFC3674262.1"/>
    </source>
</evidence>
<gene>
    <name evidence="1" type="ORF">ACFOOQ_01825</name>
</gene>
<proteinExistence type="predicted"/>
<accession>A0ABV7VBP5</accession>
<reference evidence="2" key="1">
    <citation type="journal article" date="2019" name="Int. J. Syst. Evol. Microbiol.">
        <title>The Global Catalogue of Microorganisms (GCM) 10K type strain sequencing project: providing services to taxonomists for standard genome sequencing and annotation.</title>
        <authorList>
            <consortium name="The Broad Institute Genomics Platform"/>
            <consortium name="The Broad Institute Genome Sequencing Center for Infectious Disease"/>
            <person name="Wu L."/>
            <person name="Ma J."/>
        </authorList>
    </citation>
    <scope>NUCLEOTIDE SEQUENCE [LARGE SCALE GENOMIC DNA]</scope>
    <source>
        <strain evidence="2">KCTC 42182</strain>
    </source>
</reference>
<sequence length="154" mass="16108">MLNALYNEKILNFAAHIGQTERLTAPDATVTHHSPLCGSRITVDVSLGPDGRVAGYGQQVRACALGQAAAAILGQHVVGQDAAALRELVGIMRRMLKEDGPPPGADFAGGAFADLAVLTPVREHKARHNAVLLPFEAVVKAIDQIEAGRQSASA</sequence>
<keyword evidence="2" id="KW-1185">Reference proteome</keyword>
<dbReference type="Proteomes" id="UP001595711">
    <property type="component" value="Unassembled WGS sequence"/>
</dbReference>